<dbReference type="InParanoid" id="A0A1X7T4Y9"/>
<sequence length="167" mass="19104">SFCHLMTAHWFAQLSWFWDPSKEWVLPTRCYSCKTVIDVNTFPSNIPNNVLVKVTCPHCYDSFTHQIQHARGDPRNIAFIGHWDGWQPFSTSIKHSCGGDHLAQCEVGKFLSSGGVRACRRDKLAERSSNKKNLEISFAKAESRREFMKFFNEVVCTTTPATTIPFK</sequence>
<organism evidence="1">
    <name type="scientific">Amphimedon queenslandica</name>
    <name type="common">Sponge</name>
    <dbReference type="NCBI Taxonomy" id="400682"/>
    <lineage>
        <taxon>Eukaryota</taxon>
        <taxon>Metazoa</taxon>
        <taxon>Porifera</taxon>
        <taxon>Demospongiae</taxon>
        <taxon>Heteroscleromorpha</taxon>
        <taxon>Haplosclerida</taxon>
        <taxon>Niphatidae</taxon>
        <taxon>Amphimedon</taxon>
    </lineage>
</organism>
<proteinExistence type="predicted"/>
<accession>A0A1X7T4Y9</accession>
<reference evidence="1" key="1">
    <citation type="submission" date="2017-05" db="UniProtKB">
        <authorList>
            <consortium name="EnsemblMetazoa"/>
        </authorList>
    </citation>
    <scope>IDENTIFICATION</scope>
</reference>
<dbReference type="EnsemblMetazoa" id="Aqu2.1.09450_001">
    <property type="protein sequence ID" value="Aqu2.1.09450_001"/>
    <property type="gene ID" value="Aqu2.1.09450"/>
</dbReference>
<name>A0A1X7T4Y9_AMPQE</name>
<protein>
    <submittedName>
        <fullName evidence="1">Uncharacterized protein</fullName>
    </submittedName>
</protein>
<evidence type="ECO:0000313" key="1">
    <source>
        <dbReference type="EnsemblMetazoa" id="Aqu2.1.09450_001"/>
    </source>
</evidence>
<dbReference type="AlphaFoldDB" id="A0A1X7T4Y9"/>